<dbReference type="Proteomes" id="UP001589575">
    <property type="component" value="Unassembled WGS sequence"/>
</dbReference>
<evidence type="ECO:0000313" key="1">
    <source>
        <dbReference type="EMBL" id="MFB9072844.1"/>
    </source>
</evidence>
<reference evidence="1 2" key="1">
    <citation type="submission" date="2024-09" db="EMBL/GenBank/DDBJ databases">
        <authorList>
            <person name="Sun Q."/>
            <person name="Mori K."/>
        </authorList>
    </citation>
    <scope>NUCLEOTIDE SEQUENCE [LARGE SCALE GENOMIC DNA]</scope>
    <source>
        <strain evidence="1 2">CCM 7609</strain>
    </source>
</reference>
<gene>
    <name evidence="1" type="ORF">ACFFX0_17200</name>
</gene>
<dbReference type="EMBL" id="JBHMFI010000001">
    <property type="protein sequence ID" value="MFB9072844.1"/>
    <property type="molecule type" value="Genomic_DNA"/>
</dbReference>
<evidence type="ECO:0000313" key="2">
    <source>
        <dbReference type="Proteomes" id="UP001589575"/>
    </source>
</evidence>
<name>A0ABV5G2F8_9MICC</name>
<protein>
    <submittedName>
        <fullName evidence="1">Uncharacterized protein</fullName>
    </submittedName>
</protein>
<comment type="caution">
    <text evidence="1">The sequence shown here is derived from an EMBL/GenBank/DDBJ whole genome shotgun (WGS) entry which is preliminary data.</text>
</comment>
<accession>A0ABV5G2F8</accession>
<proteinExistence type="predicted"/>
<sequence length="43" mass="4964">MDRCPQRGSPSQSVYRFFPQVQRVRAHTHVVEISSEQADFSAE</sequence>
<keyword evidence="2" id="KW-1185">Reference proteome</keyword>
<organism evidence="1 2">
    <name type="scientific">Citricoccus parietis</name>
    <dbReference type="NCBI Taxonomy" id="592307"/>
    <lineage>
        <taxon>Bacteria</taxon>
        <taxon>Bacillati</taxon>
        <taxon>Actinomycetota</taxon>
        <taxon>Actinomycetes</taxon>
        <taxon>Micrococcales</taxon>
        <taxon>Micrococcaceae</taxon>
        <taxon>Citricoccus</taxon>
    </lineage>
</organism>